<keyword evidence="2" id="KW-1185">Reference proteome</keyword>
<evidence type="ECO:0000313" key="1">
    <source>
        <dbReference type="EMBL" id="WFD40343.1"/>
    </source>
</evidence>
<name>A0AAF0F8H1_9BASI</name>
<dbReference type="GeneID" id="85226980"/>
<sequence length="517" mass="57964">MDALRDELTRMTAPSPDAPIYFDIHALFFGCIRRLLRANEQSAALALDALSRLALPRALCDKHRALALQVLAAADDASFAVAWRAVRRLLPDAVPSETTPAVRALLRANRVGHACRIVQWHVRRFWRNGAPPPSHALMHNVMVQMRHCAEILPDAAPLLQASYTEALAHLGTLLRENYLPLPGAREDVAWLIKLLYTYDARCLPRQERASRAIQTSLPIYVERLSHGRGPPLSPYAYNALVQYTLHHAKNPRWCRRVLEHMTQERTPPLPPSAAMVTILLRQATRQRMAALGAYALELHAGDENPRDVPQPSAARLLRHVEEAVEERDTHRLIALLQYITALQLKSAKRPGGVRATSVAQRLFPRARRAAGAERPDARIGTAALTLAAKAGKFGLALRIWRWMKQSSKEVPISLPAATVLMQLFCDASRRPRTLLPRWASRGARRPPPEQVRVMALEEYAWLLRHWFASDSAPPDARFFRPLLRVLRRTALPHDPALVRVLADMAVLGLEPGPYPST</sequence>
<organism evidence="1 2">
    <name type="scientific">Malassezia japonica</name>
    <dbReference type="NCBI Taxonomy" id="223818"/>
    <lineage>
        <taxon>Eukaryota</taxon>
        <taxon>Fungi</taxon>
        <taxon>Dikarya</taxon>
        <taxon>Basidiomycota</taxon>
        <taxon>Ustilaginomycotina</taxon>
        <taxon>Malasseziomycetes</taxon>
        <taxon>Malasseziales</taxon>
        <taxon>Malasseziaceae</taxon>
        <taxon>Malassezia</taxon>
    </lineage>
</organism>
<dbReference type="AlphaFoldDB" id="A0AAF0F8H1"/>
<evidence type="ECO:0000313" key="2">
    <source>
        <dbReference type="Proteomes" id="UP001217754"/>
    </source>
</evidence>
<dbReference type="EMBL" id="CP119963">
    <property type="protein sequence ID" value="WFD40343.1"/>
    <property type="molecule type" value="Genomic_DNA"/>
</dbReference>
<accession>A0AAF0F8H1</accession>
<dbReference type="RefSeq" id="XP_060123240.1">
    <property type="nucleotide sequence ID" value="XM_060267257.1"/>
</dbReference>
<dbReference type="Proteomes" id="UP001217754">
    <property type="component" value="Chromosome 6"/>
</dbReference>
<reference evidence="1" key="1">
    <citation type="submission" date="2023-03" db="EMBL/GenBank/DDBJ databases">
        <title>Mating type loci evolution in Malassezia.</title>
        <authorList>
            <person name="Coelho M.A."/>
        </authorList>
    </citation>
    <scope>NUCLEOTIDE SEQUENCE</scope>
    <source>
        <strain evidence="1">CBS 9431</strain>
    </source>
</reference>
<proteinExistence type="predicted"/>
<protein>
    <submittedName>
        <fullName evidence="1">Uncharacterized protein</fullName>
    </submittedName>
</protein>
<gene>
    <name evidence="1" type="ORF">MJAP1_003329</name>
</gene>